<name>A0A1X7VT12_AMPQE</name>
<organism evidence="2">
    <name type="scientific">Amphimedon queenslandica</name>
    <name type="common">Sponge</name>
    <dbReference type="NCBI Taxonomy" id="400682"/>
    <lineage>
        <taxon>Eukaryota</taxon>
        <taxon>Metazoa</taxon>
        <taxon>Porifera</taxon>
        <taxon>Demospongiae</taxon>
        <taxon>Heteroscleromorpha</taxon>
        <taxon>Haplosclerida</taxon>
        <taxon>Niphatidae</taxon>
        <taxon>Amphimedon</taxon>
    </lineage>
</organism>
<sequence>MRETPYQTGIHQDQSHQHVSD</sequence>
<dbReference type="AlphaFoldDB" id="A0A1X7VT12"/>
<dbReference type="EnsemblMetazoa" id="Aqu2.1.42553_001">
    <property type="protein sequence ID" value="Aqu2.1.42553_001"/>
    <property type="gene ID" value="Aqu2.1.42553"/>
</dbReference>
<feature type="region of interest" description="Disordered" evidence="1">
    <location>
        <begin position="1"/>
        <end position="21"/>
    </location>
</feature>
<protein>
    <submittedName>
        <fullName evidence="2">Uncharacterized protein</fullName>
    </submittedName>
</protein>
<reference evidence="2" key="1">
    <citation type="submission" date="2017-05" db="UniProtKB">
        <authorList>
            <consortium name="EnsemblMetazoa"/>
        </authorList>
    </citation>
    <scope>IDENTIFICATION</scope>
</reference>
<proteinExistence type="predicted"/>
<accession>A0A1X7VT12</accession>
<dbReference type="InParanoid" id="A0A1X7VT12"/>
<evidence type="ECO:0000313" key="2">
    <source>
        <dbReference type="EnsemblMetazoa" id="Aqu2.1.42553_001"/>
    </source>
</evidence>
<feature type="compositionally biased region" description="Polar residues" evidence="1">
    <location>
        <begin position="1"/>
        <end position="12"/>
    </location>
</feature>
<evidence type="ECO:0000256" key="1">
    <source>
        <dbReference type="SAM" id="MobiDB-lite"/>
    </source>
</evidence>